<dbReference type="InterPro" id="IPR047817">
    <property type="entry name" value="ABC2_TM_bact-type"/>
</dbReference>
<evidence type="ECO:0000256" key="10">
    <source>
        <dbReference type="SAM" id="MobiDB-lite"/>
    </source>
</evidence>
<dbReference type="GO" id="GO:0005886">
    <property type="term" value="C:plasma membrane"/>
    <property type="evidence" value="ECO:0007669"/>
    <property type="project" value="UniProtKB-SubCell"/>
</dbReference>
<comment type="subcellular location">
    <subcellularLocation>
        <location evidence="1">Cell inner membrane</location>
        <topology evidence="1">Multi-pass membrane protein</topology>
    </subcellularLocation>
    <subcellularLocation>
        <location evidence="9">Cell membrane</location>
        <topology evidence="9">Multi-pass membrane protein</topology>
    </subcellularLocation>
</comment>
<keyword evidence="4 9" id="KW-1003">Cell membrane</keyword>
<dbReference type="GO" id="GO:0140359">
    <property type="term" value="F:ABC-type transporter activity"/>
    <property type="evidence" value="ECO:0007669"/>
    <property type="project" value="InterPro"/>
</dbReference>
<evidence type="ECO:0000313" key="13">
    <source>
        <dbReference type="Proteomes" id="UP000186309"/>
    </source>
</evidence>
<protein>
    <recommendedName>
        <fullName evidence="9">Transport permease protein</fullName>
    </recommendedName>
</protein>
<dbReference type="OrthoDB" id="9786910at2"/>
<evidence type="ECO:0000256" key="2">
    <source>
        <dbReference type="ARBA" id="ARBA00007783"/>
    </source>
</evidence>
<dbReference type="GO" id="GO:0015920">
    <property type="term" value="P:lipopolysaccharide transport"/>
    <property type="evidence" value="ECO:0007669"/>
    <property type="project" value="TreeGrafter"/>
</dbReference>
<name>A0A1U7CLU5_9BACT</name>
<feature type="transmembrane region" description="Helical" evidence="9">
    <location>
        <begin position="138"/>
        <end position="166"/>
    </location>
</feature>
<feature type="transmembrane region" description="Helical" evidence="9">
    <location>
        <begin position="207"/>
        <end position="225"/>
    </location>
</feature>
<evidence type="ECO:0000259" key="11">
    <source>
        <dbReference type="PROSITE" id="PS51012"/>
    </source>
</evidence>
<accession>A0A1U7CLU5</accession>
<reference evidence="13" key="1">
    <citation type="submission" date="2016-12" db="EMBL/GenBank/DDBJ databases">
        <title>Comparative genomics of four Isosphaeraceae planctomycetes: a common pool of plasmids and glycoside hydrolase genes.</title>
        <authorList>
            <person name="Ivanova A."/>
        </authorList>
    </citation>
    <scope>NUCLEOTIDE SEQUENCE [LARGE SCALE GENOMIC DNA]</scope>
    <source>
        <strain evidence="13">PX4</strain>
    </source>
</reference>
<keyword evidence="13" id="KW-1185">Reference proteome</keyword>
<proteinExistence type="inferred from homology"/>
<keyword evidence="7 9" id="KW-1133">Transmembrane helix</keyword>
<evidence type="ECO:0000256" key="9">
    <source>
        <dbReference type="RuleBase" id="RU361157"/>
    </source>
</evidence>
<keyword evidence="8 9" id="KW-0472">Membrane</keyword>
<evidence type="ECO:0000256" key="5">
    <source>
        <dbReference type="ARBA" id="ARBA00022519"/>
    </source>
</evidence>
<evidence type="ECO:0000256" key="8">
    <source>
        <dbReference type="ARBA" id="ARBA00023136"/>
    </source>
</evidence>
<gene>
    <name evidence="12" type="primary">tagG_2</name>
    <name evidence="12" type="ORF">BSF38_01371</name>
</gene>
<dbReference type="Proteomes" id="UP000186309">
    <property type="component" value="Chromosome"/>
</dbReference>
<dbReference type="InterPro" id="IPR013525">
    <property type="entry name" value="ABC2_TM"/>
</dbReference>
<feature type="transmembrane region" description="Helical" evidence="9">
    <location>
        <begin position="262"/>
        <end position="283"/>
    </location>
</feature>
<dbReference type="AlphaFoldDB" id="A0A1U7CLU5"/>
<evidence type="ECO:0000313" key="12">
    <source>
        <dbReference type="EMBL" id="APW59910.1"/>
    </source>
</evidence>
<dbReference type="PANTHER" id="PTHR30413:SF8">
    <property type="entry name" value="TRANSPORT PERMEASE PROTEIN"/>
    <property type="match status" value="1"/>
</dbReference>
<sequence length="294" mass="32556">MTFITSSIDTHRSRGAPSTVRPRRTILQPRSGWRSIDLNELWMHRELLYFLTWRDVKVRYKQTVLGAAWAVLQPLMTMIVFSLFFGRAAGVSSGDLPYPIFVFAGLLPWTFFSNAVSGAGQSVVGSERLITKVYFPRIMIPLSAVAAGLLDFAVASGMLGILMVYYRIGLQIGILLAPLLVLGIVLAAVGVGTFLAAMTVAYRDFRYVAPFLVQLWMFGTPSVYMQTDKLNEGPWRILLPLNPAYGLIANFRSAVLGRPIDAYSLSLSLAVAVVLFVSGTLYFRRVERGFADVI</sequence>
<dbReference type="PROSITE" id="PS51012">
    <property type="entry name" value="ABC_TM2"/>
    <property type="match status" value="1"/>
</dbReference>
<feature type="transmembrane region" description="Helical" evidence="9">
    <location>
        <begin position="172"/>
        <end position="195"/>
    </location>
</feature>
<evidence type="ECO:0000256" key="3">
    <source>
        <dbReference type="ARBA" id="ARBA00022448"/>
    </source>
</evidence>
<dbReference type="EMBL" id="CP019082">
    <property type="protein sequence ID" value="APW59910.1"/>
    <property type="molecule type" value="Genomic_DNA"/>
</dbReference>
<organism evidence="12 13">
    <name type="scientific">Paludisphaera borealis</name>
    <dbReference type="NCBI Taxonomy" id="1387353"/>
    <lineage>
        <taxon>Bacteria</taxon>
        <taxon>Pseudomonadati</taxon>
        <taxon>Planctomycetota</taxon>
        <taxon>Planctomycetia</taxon>
        <taxon>Isosphaerales</taxon>
        <taxon>Isosphaeraceae</taxon>
        <taxon>Paludisphaera</taxon>
    </lineage>
</organism>
<evidence type="ECO:0000256" key="1">
    <source>
        <dbReference type="ARBA" id="ARBA00004429"/>
    </source>
</evidence>
<dbReference type="STRING" id="1387353.BSF38_01371"/>
<dbReference type="KEGG" id="pbor:BSF38_01371"/>
<feature type="transmembrane region" description="Helical" evidence="9">
    <location>
        <begin position="64"/>
        <end position="86"/>
    </location>
</feature>
<keyword evidence="5" id="KW-0997">Cell inner membrane</keyword>
<evidence type="ECO:0000256" key="4">
    <source>
        <dbReference type="ARBA" id="ARBA00022475"/>
    </source>
</evidence>
<evidence type="ECO:0000256" key="7">
    <source>
        <dbReference type="ARBA" id="ARBA00022989"/>
    </source>
</evidence>
<keyword evidence="6 9" id="KW-0812">Transmembrane</keyword>
<dbReference type="Pfam" id="PF01061">
    <property type="entry name" value="ABC2_membrane"/>
    <property type="match status" value="1"/>
</dbReference>
<dbReference type="PANTHER" id="PTHR30413">
    <property type="entry name" value="INNER MEMBRANE TRANSPORT PERMEASE"/>
    <property type="match status" value="1"/>
</dbReference>
<keyword evidence="3 9" id="KW-0813">Transport</keyword>
<comment type="similarity">
    <text evidence="2 9">Belongs to the ABC-2 integral membrane protein family.</text>
</comment>
<feature type="region of interest" description="Disordered" evidence="10">
    <location>
        <begin position="1"/>
        <end position="21"/>
    </location>
</feature>
<feature type="transmembrane region" description="Helical" evidence="9">
    <location>
        <begin position="98"/>
        <end position="117"/>
    </location>
</feature>
<feature type="domain" description="ABC transmembrane type-2" evidence="11">
    <location>
        <begin position="65"/>
        <end position="286"/>
    </location>
</feature>
<evidence type="ECO:0000256" key="6">
    <source>
        <dbReference type="ARBA" id="ARBA00022692"/>
    </source>
</evidence>